<evidence type="ECO:0000256" key="1">
    <source>
        <dbReference type="ARBA" id="ARBA00022679"/>
    </source>
</evidence>
<feature type="domain" description="Beta-ketoacyl synthase-like N-terminal" evidence="2">
    <location>
        <begin position="67"/>
        <end position="221"/>
    </location>
</feature>
<name>A0A934VB86_9BACT</name>
<keyword evidence="1" id="KW-0808">Transferase</keyword>
<dbReference type="InterPro" id="IPR016039">
    <property type="entry name" value="Thiolase-like"/>
</dbReference>
<dbReference type="SUPFAM" id="SSF53901">
    <property type="entry name" value="Thiolase-like"/>
    <property type="match status" value="2"/>
</dbReference>
<dbReference type="Pfam" id="PF00109">
    <property type="entry name" value="ketoacyl-synt"/>
    <property type="match status" value="1"/>
</dbReference>
<reference evidence="3" key="1">
    <citation type="submission" date="2021-01" db="EMBL/GenBank/DDBJ databases">
        <title>Modified the classification status of verrucomicrobia.</title>
        <authorList>
            <person name="Feng X."/>
        </authorList>
    </citation>
    <scope>NUCLEOTIDE SEQUENCE</scope>
    <source>
        <strain evidence="3">KCTC 22201</strain>
    </source>
</reference>
<dbReference type="Proteomes" id="UP000658278">
    <property type="component" value="Unassembled WGS sequence"/>
</dbReference>
<evidence type="ECO:0000259" key="2">
    <source>
        <dbReference type="Pfam" id="PF00109"/>
    </source>
</evidence>
<proteinExistence type="predicted"/>
<dbReference type="PANTHER" id="PTHR11712:SF347">
    <property type="entry name" value="BETA KETOACYL-ACYL CARRIER PROTEIN SYNTHASE"/>
    <property type="match status" value="1"/>
</dbReference>
<dbReference type="GO" id="GO:0004315">
    <property type="term" value="F:3-oxoacyl-[acyl-carrier-protein] synthase activity"/>
    <property type="evidence" value="ECO:0007669"/>
    <property type="project" value="TreeGrafter"/>
</dbReference>
<dbReference type="AlphaFoldDB" id="A0A934VB86"/>
<evidence type="ECO:0000313" key="4">
    <source>
        <dbReference type="Proteomes" id="UP000658278"/>
    </source>
</evidence>
<organism evidence="3 4">
    <name type="scientific">Haloferula rosea</name>
    <dbReference type="NCBI Taxonomy" id="490093"/>
    <lineage>
        <taxon>Bacteria</taxon>
        <taxon>Pseudomonadati</taxon>
        <taxon>Verrucomicrobiota</taxon>
        <taxon>Verrucomicrobiia</taxon>
        <taxon>Verrucomicrobiales</taxon>
        <taxon>Verrucomicrobiaceae</taxon>
        <taxon>Haloferula</taxon>
    </lineage>
</organism>
<evidence type="ECO:0000313" key="3">
    <source>
        <dbReference type="EMBL" id="MBK1827133.1"/>
    </source>
</evidence>
<dbReference type="InterPro" id="IPR014030">
    <property type="entry name" value="Ketoacyl_synth_N"/>
</dbReference>
<keyword evidence="4" id="KW-1185">Reference proteome</keyword>
<dbReference type="InterPro" id="IPR000794">
    <property type="entry name" value="Beta-ketoacyl_synthase"/>
</dbReference>
<dbReference type="EMBL" id="JAENII010000005">
    <property type="protein sequence ID" value="MBK1827133.1"/>
    <property type="molecule type" value="Genomic_DNA"/>
</dbReference>
<dbReference type="PANTHER" id="PTHR11712">
    <property type="entry name" value="POLYKETIDE SYNTHASE-RELATED"/>
    <property type="match status" value="1"/>
</dbReference>
<accession>A0A934VB86</accession>
<dbReference type="RefSeq" id="WP_200278578.1">
    <property type="nucleotide sequence ID" value="NZ_JAENII010000005.1"/>
</dbReference>
<dbReference type="GO" id="GO:0006633">
    <property type="term" value="P:fatty acid biosynthetic process"/>
    <property type="evidence" value="ECO:0007669"/>
    <property type="project" value="TreeGrafter"/>
</dbReference>
<gene>
    <name evidence="3" type="ORF">JIN81_08880</name>
</gene>
<dbReference type="Gene3D" id="3.40.47.10">
    <property type="match status" value="1"/>
</dbReference>
<protein>
    <recommendedName>
        <fullName evidence="2">Beta-ketoacyl synthase-like N-terminal domain-containing protein</fullName>
    </recommendedName>
</protein>
<comment type="caution">
    <text evidence="3">The sequence shown here is derived from an EMBL/GenBank/DDBJ whole genome shotgun (WGS) entry which is preliminary data.</text>
</comment>
<sequence>MKRTVPIGITGLGCLSTLGHTPQAHLEALDLAPAPFRQLGSLTEVPEPLADVLAAWIDPRSLLCHRKWSPATCATLHVARQAVAAAGWSASDCDEAAIIFGTSRGTAAGWLEPWPERRPFPIMAASNSLASEPAAAVSHELGIHGDWHVVSNGCCAGLDALTTAAIWLRAGIVRKVLVLACDLPLVRPVLDAFHSTGILATPGNPGMIPAEGAAALCLESDAPPRAPRLVTHDSIAEPNATLGSTTDLPALRKLLSRVLNAQGSPTLCIPHASGTPMHALSENQILDDLLSSDSVRLPLKHHTGHCIGASGLLETVMACAALKRGSPLQGTDLPAGSTILKIASAMGGKHTVALIQSPHV</sequence>